<dbReference type="EMBL" id="JAJADQ010000018">
    <property type="protein sequence ID" value="MCB2380459.1"/>
    <property type="molecule type" value="Genomic_DNA"/>
</dbReference>
<keyword evidence="1" id="KW-1133">Transmembrane helix</keyword>
<comment type="caution">
    <text evidence="2">The sequence shown here is derived from an EMBL/GenBank/DDBJ whole genome shotgun (WGS) entry which is preliminary data.</text>
</comment>
<proteinExistence type="predicted"/>
<protein>
    <submittedName>
        <fullName evidence="2">Uncharacterized protein</fullName>
    </submittedName>
</protein>
<dbReference type="RefSeq" id="WP_226190467.1">
    <property type="nucleotide sequence ID" value="NZ_JAJADQ010000018.1"/>
</dbReference>
<evidence type="ECO:0000256" key="1">
    <source>
        <dbReference type="SAM" id="Phobius"/>
    </source>
</evidence>
<organism evidence="2 3">
    <name type="scientific">Hymenobacter nitidus</name>
    <dbReference type="NCBI Taxonomy" id="2880929"/>
    <lineage>
        <taxon>Bacteria</taxon>
        <taxon>Pseudomonadati</taxon>
        <taxon>Bacteroidota</taxon>
        <taxon>Cytophagia</taxon>
        <taxon>Cytophagales</taxon>
        <taxon>Hymenobacteraceae</taxon>
        <taxon>Hymenobacter</taxon>
    </lineage>
</organism>
<feature type="transmembrane region" description="Helical" evidence="1">
    <location>
        <begin position="126"/>
        <end position="148"/>
    </location>
</feature>
<feature type="transmembrane region" description="Helical" evidence="1">
    <location>
        <begin position="88"/>
        <end position="106"/>
    </location>
</feature>
<reference evidence="2" key="1">
    <citation type="submission" date="2021-10" db="EMBL/GenBank/DDBJ databases">
        <authorList>
            <person name="Dean J.D."/>
            <person name="Kim M.K."/>
            <person name="Newey C.N."/>
            <person name="Stoker T.S."/>
            <person name="Thompson D.W."/>
            <person name="Grose J.H."/>
        </authorList>
    </citation>
    <scope>NUCLEOTIDE SEQUENCE</scope>
    <source>
        <strain evidence="2">BT635</strain>
    </source>
</reference>
<gene>
    <name evidence="2" type="ORF">LGH70_22895</name>
</gene>
<evidence type="ECO:0000313" key="2">
    <source>
        <dbReference type="EMBL" id="MCB2380459.1"/>
    </source>
</evidence>
<keyword evidence="1" id="KW-0472">Membrane</keyword>
<keyword evidence="3" id="KW-1185">Reference proteome</keyword>
<evidence type="ECO:0000313" key="3">
    <source>
        <dbReference type="Proteomes" id="UP001165297"/>
    </source>
</evidence>
<accession>A0ABS8AK83</accession>
<name>A0ABS8AK83_9BACT</name>
<dbReference type="Proteomes" id="UP001165297">
    <property type="component" value="Unassembled WGS sequence"/>
</dbReference>
<keyword evidence="1" id="KW-0812">Transmembrane</keyword>
<sequence>MVLPFTIAKVYTSALPYEQVNTLLNQLQPARQQFQLYQVNNYSADLVGNSFTLRNAYPRQNLPAMPKIKGEIMQEAPTTIRLQITPNYFLIAFLLLFPIIFIPSALFQDEWTINGVHRAPVLAERIMILVLAGGIPLAWCYVGAIIPVKKAEEWIVKKLALQ</sequence>